<feature type="non-terminal residue" evidence="1">
    <location>
        <position position="1"/>
    </location>
</feature>
<dbReference type="EMBL" id="CVQH01020646">
    <property type="protein sequence ID" value="CRK28203.1"/>
    <property type="molecule type" value="Genomic_DNA"/>
</dbReference>
<gene>
    <name evidence="1" type="ORF">BN1708_018334</name>
</gene>
<feature type="non-terminal residue" evidence="1">
    <location>
        <position position="52"/>
    </location>
</feature>
<name>A0A0G4M1Q0_VERLO</name>
<organism evidence="1 2">
    <name type="scientific">Verticillium longisporum</name>
    <name type="common">Verticillium dahliae var. longisporum</name>
    <dbReference type="NCBI Taxonomy" id="100787"/>
    <lineage>
        <taxon>Eukaryota</taxon>
        <taxon>Fungi</taxon>
        <taxon>Dikarya</taxon>
        <taxon>Ascomycota</taxon>
        <taxon>Pezizomycotina</taxon>
        <taxon>Sordariomycetes</taxon>
        <taxon>Hypocreomycetidae</taxon>
        <taxon>Glomerellales</taxon>
        <taxon>Plectosphaerellaceae</taxon>
        <taxon>Verticillium</taxon>
    </lineage>
</organism>
<keyword evidence="2" id="KW-1185">Reference proteome</keyword>
<dbReference type="Proteomes" id="UP000044602">
    <property type="component" value="Unassembled WGS sequence"/>
</dbReference>
<dbReference type="AlphaFoldDB" id="A0A0G4M1Q0"/>
<accession>A0A0G4M1Q0</accession>
<sequence>RTVSCPVLAALMPWRCLSRRAPRPRSGLRLSWRSGARRRVARSSCSVFRERL</sequence>
<evidence type="ECO:0000313" key="1">
    <source>
        <dbReference type="EMBL" id="CRK28203.1"/>
    </source>
</evidence>
<protein>
    <submittedName>
        <fullName evidence="1">Uncharacterized protein</fullName>
    </submittedName>
</protein>
<evidence type="ECO:0000313" key="2">
    <source>
        <dbReference type="Proteomes" id="UP000044602"/>
    </source>
</evidence>
<reference evidence="2" key="1">
    <citation type="submission" date="2015-05" db="EMBL/GenBank/DDBJ databases">
        <authorList>
            <person name="Fogelqvist Johan"/>
        </authorList>
    </citation>
    <scope>NUCLEOTIDE SEQUENCE [LARGE SCALE GENOMIC DNA]</scope>
</reference>
<proteinExistence type="predicted"/>